<evidence type="ECO:0000313" key="3">
    <source>
        <dbReference type="EMBL" id="MBU2693130.1"/>
    </source>
</evidence>
<comment type="caution">
    <text evidence="3">The sequence shown here is derived from an EMBL/GenBank/DDBJ whole genome shotgun (WGS) entry which is preliminary data.</text>
</comment>
<dbReference type="InterPro" id="IPR041682">
    <property type="entry name" value="AAA_14"/>
</dbReference>
<dbReference type="AlphaFoldDB" id="A0A948W8B1"/>
<feature type="domain" description="DUF4143" evidence="2">
    <location>
        <begin position="172"/>
        <end position="328"/>
    </location>
</feature>
<feature type="domain" description="AAA" evidence="1">
    <location>
        <begin position="17"/>
        <end position="132"/>
    </location>
</feature>
<dbReference type="PANTHER" id="PTHR43566:SF2">
    <property type="entry name" value="DUF4143 DOMAIN-CONTAINING PROTEIN"/>
    <property type="match status" value="1"/>
</dbReference>
<dbReference type="InterPro" id="IPR025420">
    <property type="entry name" value="DUF4143"/>
</dbReference>
<keyword evidence="3" id="KW-0067">ATP-binding</keyword>
<accession>A0A948W8B1</accession>
<dbReference type="Proteomes" id="UP000777784">
    <property type="component" value="Unassembled WGS sequence"/>
</dbReference>
<evidence type="ECO:0000259" key="1">
    <source>
        <dbReference type="Pfam" id="PF13173"/>
    </source>
</evidence>
<dbReference type="Pfam" id="PF13635">
    <property type="entry name" value="DUF4143"/>
    <property type="match status" value="1"/>
</dbReference>
<dbReference type="InterPro" id="IPR027417">
    <property type="entry name" value="P-loop_NTPase"/>
</dbReference>
<evidence type="ECO:0000259" key="2">
    <source>
        <dbReference type="Pfam" id="PF13635"/>
    </source>
</evidence>
<proteinExistence type="predicted"/>
<evidence type="ECO:0000313" key="4">
    <source>
        <dbReference type="Proteomes" id="UP000777784"/>
    </source>
</evidence>
<name>A0A948W8B1_UNCEI</name>
<gene>
    <name evidence="3" type="ORF">KJ970_19610</name>
</gene>
<reference evidence="3" key="1">
    <citation type="submission" date="2021-05" db="EMBL/GenBank/DDBJ databases">
        <title>Energy efficiency and biological interactions define the core microbiome of deep oligotrophic groundwater.</title>
        <authorList>
            <person name="Mehrshad M."/>
            <person name="Lopez-Fernandez M."/>
            <person name="Bell E."/>
            <person name="Bernier-Latmani R."/>
            <person name="Bertilsson S."/>
            <person name="Dopson M."/>
        </authorList>
    </citation>
    <scope>NUCLEOTIDE SEQUENCE</scope>
    <source>
        <strain evidence="3">Modern_marine.mb.64</strain>
    </source>
</reference>
<protein>
    <submittedName>
        <fullName evidence="3">ATP-binding protein</fullName>
    </submittedName>
</protein>
<dbReference type="GO" id="GO:0005524">
    <property type="term" value="F:ATP binding"/>
    <property type="evidence" value="ECO:0007669"/>
    <property type="project" value="UniProtKB-KW"/>
</dbReference>
<dbReference type="PANTHER" id="PTHR43566">
    <property type="entry name" value="CONSERVED PROTEIN"/>
    <property type="match status" value="1"/>
</dbReference>
<dbReference type="EMBL" id="JAHJDP010000114">
    <property type="protein sequence ID" value="MBU2693130.1"/>
    <property type="molecule type" value="Genomic_DNA"/>
</dbReference>
<keyword evidence="3" id="KW-0547">Nucleotide-binding</keyword>
<sequence>MNNAPFPRIARPPEGSYFLLGPRGTGKSTWLRASHPGAHYIDLLNESLYQSYLTDIGRFADEIRMVESGGRVVIDEVQRLPMLLNEVHRFIEEKNIRFALCGSSARKLRRGGVNLLAGRAVRRFMHPLLPEEMGDVFSLDETLHWGGLPIVWNSQDRKETLTSYVELYLKEEIQSEALVRNLPGFARFLPVAALFHGQVINVSGIARDAGVARKTAESYLEILVDTLIAFQLPAFQGKLRVRERKHPKLFWADPGLPRAAKRQLGPPTPEEKGHLFEGWIAGLLRAYRDYRGIFDEFYYWAPAEATQTEVDFLLRRDTDYLAIEVKSGKHYDSSSLNGLRAMRDLPNLRRRFLVFLGDRRMETEDGIEVLPVDHFLAWLAQGAPFDR</sequence>
<dbReference type="SUPFAM" id="SSF52540">
    <property type="entry name" value="P-loop containing nucleoside triphosphate hydrolases"/>
    <property type="match status" value="1"/>
</dbReference>
<dbReference type="Pfam" id="PF13173">
    <property type="entry name" value="AAA_14"/>
    <property type="match status" value="1"/>
</dbReference>
<organism evidence="3 4">
    <name type="scientific">Eiseniibacteriota bacterium</name>
    <dbReference type="NCBI Taxonomy" id="2212470"/>
    <lineage>
        <taxon>Bacteria</taxon>
        <taxon>Candidatus Eiseniibacteriota</taxon>
    </lineage>
</organism>
<dbReference type="Gene3D" id="3.40.50.300">
    <property type="entry name" value="P-loop containing nucleotide triphosphate hydrolases"/>
    <property type="match status" value="1"/>
</dbReference>